<dbReference type="AlphaFoldDB" id="A0A8J2N2I5"/>
<sequence length="82" mass="8953">MGSSYRDTPIGQNLNHANATFSASNEETSSTKVQPGDSNTDTQSEHVATSTTETTTPVPPPRCPYLQHLDLIRMGAQFEEEK</sequence>
<protein>
    <submittedName>
        <fullName evidence="2">Uncharacterized protein</fullName>
    </submittedName>
</protein>
<evidence type="ECO:0000313" key="3">
    <source>
        <dbReference type="Proteomes" id="UP000676310"/>
    </source>
</evidence>
<gene>
    <name evidence="2" type="ORF">ALTATR162_LOCUS8716</name>
</gene>
<comment type="caution">
    <text evidence="2">The sequence shown here is derived from an EMBL/GenBank/DDBJ whole genome shotgun (WGS) entry which is preliminary data.</text>
</comment>
<feature type="region of interest" description="Disordered" evidence="1">
    <location>
        <begin position="1"/>
        <end position="65"/>
    </location>
</feature>
<reference evidence="2" key="1">
    <citation type="submission" date="2021-05" db="EMBL/GenBank/DDBJ databases">
        <authorList>
            <person name="Stam R."/>
        </authorList>
    </citation>
    <scope>NUCLEOTIDE SEQUENCE</scope>
    <source>
        <strain evidence="2">CS162</strain>
    </source>
</reference>
<dbReference type="GeneID" id="67020857"/>
<evidence type="ECO:0000256" key="1">
    <source>
        <dbReference type="SAM" id="MobiDB-lite"/>
    </source>
</evidence>
<keyword evidence="3" id="KW-1185">Reference proteome</keyword>
<proteinExistence type="predicted"/>
<dbReference type="Proteomes" id="UP000676310">
    <property type="component" value="Unassembled WGS sequence"/>
</dbReference>
<organism evidence="2 3">
    <name type="scientific">Alternaria atra</name>
    <dbReference type="NCBI Taxonomy" id="119953"/>
    <lineage>
        <taxon>Eukaryota</taxon>
        <taxon>Fungi</taxon>
        <taxon>Dikarya</taxon>
        <taxon>Ascomycota</taxon>
        <taxon>Pezizomycotina</taxon>
        <taxon>Dothideomycetes</taxon>
        <taxon>Pleosporomycetidae</taxon>
        <taxon>Pleosporales</taxon>
        <taxon>Pleosporineae</taxon>
        <taxon>Pleosporaceae</taxon>
        <taxon>Alternaria</taxon>
        <taxon>Alternaria sect. Ulocladioides</taxon>
    </lineage>
</organism>
<name>A0A8J2N2I5_9PLEO</name>
<feature type="compositionally biased region" description="Polar residues" evidence="1">
    <location>
        <begin position="1"/>
        <end position="48"/>
    </location>
</feature>
<dbReference type="RefSeq" id="XP_043172284.1">
    <property type="nucleotide sequence ID" value="XM_043316349.1"/>
</dbReference>
<dbReference type="EMBL" id="CAJRGZ010000023">
    <property type="protein sequence ID" value="CAG5178469.1"/>
    <property type="molecule type" value="Genomic_DNA"/>
</dbReference>
<evidence type="ECO:0000313" key="2">
    <source>
        <dbReference type="EMBL" id="CAG5178469.1"/>
    </source>
</evidence>
<accession>A0A8J2N2I5</accession>